<evidence type="ECO:0000313" key="4">
    <source>
        <dbReference type="Proteomes" id="UP000824334"/>
    </source>
</evidence>
<dbReference type="CDD" id="cd03794">
    <property type="entry name" value="GT4_WbuB-like"/>
    <property type="match status" value="1"/>
</dbReference>
<dbReference type="Proteomes" id="UP000824334">
    <property type="component" value="Chromosome"/>
</dbReference>
<dbReference type="PANTHER" id="PTHR45947:SF3">
    <property type="entry name" value="SULFOQUINOVOSYL TRANSFERASE SQD2"/>
    <property type="match status" value="1"/>
</dbReference>
<dbReference type="InterPro" id="IPR001296">
    <property type="entry name" value="Glyco_trans_1"/>
</dbReference>
<evidence type="ECO:0000259" key="1">
    <source>
        <dbReference type="Pfam" id="PF00534"/>
    </source>
</evidence>
<sequence length="437" mass="47102">MKVGEVVGNLDFNVTELSPENRFNNERLRILIVALNYAPELVGCAKYTTEFAEDLVARGHKVEVVTGPPYYPAWSVPSGYSGARWSNETLNNVVVHRTPLYVPPRPDPFKRMMHLASFGAAALPAALGVALRFKPDLVFAVAPTLAAASTALAAAKASGASSWLHIQDFEVDAAFDLNMLKNTTGRAMALRVESSLFRTFDRVSSISPAMIQRLVAKGVSTDRIVEFRNWVDVDAVQVFASPNTRYRKELGIPDDQIVALYSGNMAGKQGLEVLAQVAKNLKAALAPVSLLLCGEGPARLALEASCKGVDTVHFLPLQPSERLPELLGTADIHLLPQRPEAADLVLPSKLTGMLASGRPVVAMASEGTGLAHEVEGCGLAVAPDAEAMTIAILRLADDPDLRRTLGAAGRLRAETRWRKSAIIDDFEVEAFTLSDRV</sequence>
<gene>
    <name evidence="3" type="ORF">KWG56_14760</name>
</gene>
<dbReference type="GeneID" id="94376547"/>
<evidence type="ECO:0000259" key="2">
    <source>
        <dbReference type="Pfam" id="PF13579"/>
    </source>
</evidence>
<dbReference type="RefSeq" id="WP_219352711.1">
    <property type="nucleotide sequence ID" value="NZ_CP080034.1"/>
</dbReference>
<reference evidence="3 4" key="1">
    <citation type="submission" date="2021-07" db="EMBL/GenBank/DDBJ databases">
        <title>Isolation and characterization of bacteria from a gold mining with a capacity of golden bioaccumulation.</title>
        <authorList>
            <person name="Yang X.J."/>
        </authorList>
    </citation>
    <scope>NUCLEOTIDE SEQUENCE [LARGE SCALE GENOMIC DNA]</scope>
    <source>
        <strain evidence="3 4">Au29</strain>
    </source>
</reference>
<dbReference type="EMBL" id="CP080034">
    <property type="protein sequence ID" value="QYC09818.1"/>
    <property type="molecule type" value="Genomic_DNA"/>
</dbReference>
<dbReference type="InterPro" id="IPR050194">
    <property type="entry name" value="Glycosyltransferase_grp1"/>
</dbReference>
<organism evidence="3 4">
    <name type="scientific">Brevundimonas nasdae</name>
    <dbReference type="NCBI Taxonomy" id="172043"/>
    <lineage>
        <taxon>Bacteria</taxon>
        <taxon>Pseudomonadati</taxon>
        <taxon>Pseudomonadota</taxon>
        <taxon>Alphaproteobacteria</taxon>
        <taxon>Caulobacterales</taxon>
        <taxon>Caulobacteraceae</taxon>
        <taxon>Brevundimonas</taxon>
    </lineage>
</organism>
<protein>
    <submittedName>
        <fullName evidence="3">WcaI family glycosyltransferase</fullName>
    </submittedName>
</protein>
<name>A0ABX8TF60_9CAUL</name>
<dbReference type="Pfam" id="PF00534">
    <property type="entry name" value="Glycos_transf_1"/>
    <property type="match status" value="1"/>
</dbReference>
<dbReference type="InterPro" id="IPR028098">
    <property type="entry name" value="Glyco_trans_4-like_N"/>
</dbReference>
<evidence type="ECO:0000313" key="3">
    <source>
        <dbReference type="EMBL" id="QYC09818.1"/>
    </source>
</evidence>
<feature type="domain" description="Glycosyltransferase subfamily 4-like N-terminal" evidence="2">
    <location>
        <begin position="43"/>
        <end position="230"/>
    </location>
</feature>
<feature type="domain" description="Glycosyl transferase family 1" evidence="1">
    <location>
        <begin position="244"/>
        <end position="411"/>
    </location>
</feature>
<keyword evidence="4" id="KW-1185">Reference proteome</keyword>
<dbReference type="PANTHER" id="PTHR45947">
    <property type="entry name" value="SULFOQUINOVOSYL TRANSFERASE SQD2"/>
    <property type="match status" value="1"/>
</dbReference>
<proteinExistence type="predicted"/>
<dbReference type="NCBIfam" id="NF007640">
    <property type="entry name" value="PRK10307.1"/>
    <property type="match status" value="1"/>
</dbReference>
<dbReference type="Pfam" id="PF13579">
    <property type="entry name" value="Glyco_trans_4_4"/>
    <property type="match status" value="1"/>
</dbReference>
<accession>A0ABX8TF60</accession>